<name>A0A1J4MS45_9CRYT</name>
<dbReference type="GeneID" id="92366414"/>
<accession>A0A1J4MS45</accession>
<protein>
    <submittedName>
        <fullName evidence="1">Uncharacterized protein</fullName>
    </submittedName>
</protein>
<reference evidence="1 2" key="1">
    <citation type="submission" date="2016-10" db="EMBL/GenBank/DDBJ databases">
        <title>Reductive evolution of mitochondrial metabolism and differential evolution of invasion-related proteins in Cryptosporidium.</title>
        <authorList>
            <person name="Liu S."/>
            <person name="Roellig D.M."/>
            <person name="Guo Y."/>
            <person name="Li N."/>
            <person name="Frace M.A."/>
            <person name="Tang K."/>
            <person name="Zhang L."/>
            <person name="Feng Y."/>
            <person name="Xiao L."/>
        </authorList>
    </citation>
    <scope>NUCLEOTIDE SEQUENCE [LARGE SCALE GENOMIC DNA]</scope>
    <source>
        <strain evidence="1">30847</strain>
    </source>
</reference>
<evidence type="ECO:0000313" key="1">
    <source>
        <dbReference type="EMBL" id="OII76887.1"/>
    </source>
</evidence>
<dbReference type="OrthoDB" id="338996at2759"/>
<keyword evidence="2" id="KW-1185">Reference proteome</keyword>
<dbReference type="RefSeq" id="XP_067068733.1">
    <property type="nucleotide sequence ID" value="XM_067212460.1"/>
</dbReference>
<gene>
    <name evidence="1" type="ORF">cand_022300</name>
</gene>
<dbReference type="Proteomes" id="UP000186804">
    <property type="component" value="Unassembled WGS sequence"/>
</dbReference>
<proteinExistence type="predicted"/>
<sequence>MCNNYNSMRIKELYVWPPKSSEIVWRNSGPNISTLLTNTILPVNSSYRSSHLYYNVYSRRILDSETECCMKFCNGKCIGYNEPILILRCGINENNIEILTFENKFEGSEDSCNNIGLSLKRIAYISEIFETPIYDIAVQSSSDFNFPSSFGIYIYLRSMTYLCVIQLHLDNFLVKHKIVFNGTVGNFLKCLKIKDTQKSIYSIVASPYDFCEISALLSNGVIIRLNFLEYINSVNIYTVEDSESKKSDEVFQCLIYGYNSDVYFVGGKYIYLYNCSKDNKELYSDNIQLDRTSNKDDDYLRNINDTFCGDNSNNESFQQNSGMNNNNFTLDEVRWINENSETVTYSTMNNDETSINNETLNDTESYTISSSSTHSTCSVTMLYPWNQNLRTTFKSSVSLSDRTVRLESLRNKNVSLSNITALALHPIYPYILAAVDVKSSKVVIIHTNQNTNIPLAEFSIPFVESVNSRCRFIQWVYPISNQKENNDINNNIAYEINSNDYNTEISDNKGTTENIGNLVFPMISNFSFDSNNTKQDQGLILYLGSYPYAIYAKISIQPSIHNIDEPYILKIMEIIKIPLGIWSLQNDRDYYVPRNTQLIESSLDLMDFILERNSVDDNALAQKFHGLTGICTLGYNVNFGVCQQYKQHGYEGNFFVAPSTSKHHIPNIYKDVLIILGLNTCGRLTTCSILKIQNSDSNPNLELSNSWLYNSIQSIILNKSYFCAHLDQNFFELMKINYYNKSCINLYYDLPRIVKPRESLRKCYNSDLENANEQFSKRKYYNSYIYNGLQILELILSTPKKGVNMISNNLSYQDSLKIKGIPPVTNSFDYRREFNTMPNDPWLNDENILHIPSPTNQPYPLCTCRYFEINKSDNSYHFDYDRNFEDKISVERPFDIVGIKHMDYSITLEELLSNSIHEGLDLLLTSELEQKEIQETNSEIGLNKENSVYQIPIDILNSLANHITCLPSLPVSKRMAKNYWEYIRSKCKDKWKLANCCSRLKQPGCIIKYLIQDNQYQYNLLDNSNYNNLSSECFIEISHYDVNYEHSDNNKIKNKTDHANSLVQRGTIINEELIEKLGEYWMESLIHIDLKEDIYSQDDKLIEIDLSNCDLSSWYNYPLVTFENITSKIAEKHKLKTSILSFVETQLSNI</sequence>
<dbReference type="AlphaFoldDB" id="A0A1J4MS45"/>
<organism evidence="1 2">
    <name type="scientific">Cryptosporidium andersoni</name>
    <dbReference type="NCBI Taxonomy" id="117008"/>
    <lineage>
        <taxon>Eukaryota</taxon>
        <taxon>Sar</taxon>
        <taxon>Alveolata</taxon>
        <taxon>Apicomplexa</taxon>
        <taxon>Conoidasida</taxon>
        <taxon>Coccidia</taxon>
        <taxon>Eucoccidiorida</taxon>
        <taxon>Eimeriorina</taxon>
        <taxon>Cryptosporidiidae</taxon>
        <taxon>Cryptosporidium</taxon>
    </lineage>
</organism>
<evidence type="ECO:0000313" key="2">
    <source>
        <dbReference type="Proteomes" id="UP000186804"/>
    </source>
</evidence>
<comment type="caution">
    <text evidence="1">The sequence shown here is derived from an EMBL/GenBank/DDBJ whole genome shotgun (WGS) entry which is preliminary data.</text>
</comment>
<dbReference type="EMBL" id="LRBS01000048">
    <property type="protein sequence ID" value="OII76887.1"/>
    <property type="molecule type" value="Genomic_DNA"/>
</dbReference>
<dbReference type="VEuPathDB" id="CryptoDB:cand_022300"/>